<keyword evidence="3" id="KW-1185">Reference proteome</keyword>
<name>A0A5B7J794_PORTR</name>
<dbReference type="EMBL" id="VSRR010091838">
    <property type="protein sequence ID" value="MPC92590.1"/>
    <property type="molecule type" value="Genomic_DNA"/>
</dbReference>
<feature type="compositionally biased region" description="Low complexity" evidence="1">
    <location>
        <begin position="20"/>
        <end position="29"/>
    </location>
</feature>
<evidence type="ECO:0000256" key="1">
    <source>
        <dbReference type="SAM" id="MobiDB-lite"/>
    </source>
</evidence>
<accession>A0A5B7J794</accession>
<dbReference type="Proteomes" id="UP000324222">
    <property type="component" value="Unassembled WGS sequence"/>
</dbReference>
<feature type="region of interest" description="Disordered" evidence="1">
    <location>
        <begin position="1"/>
        <end position="126"/>
    </location>
</feature>
<evidence type="ECO:0000313" key="3">
    <source>
        <dbReference type="Proteomes" id="UP000324222"/>
    </source>
</evidence>
<dbReference type="AlphaFoldDB" id="A0A5B7J794"/>
<reference evidence="2 3" key="1">
    <citation type="submission" date="2019-05" db="EMBL/GenBank/DDBJ databases">
        <title>Another draft genome of Portunus trituberculatus and its Hox gene families provides insights of decapod evolution.</title>
        <authorList>
            <person name="Jeong J.-H."/>
            <person name="Song I."/>
            <person name="Kim S."/>
            <person name="Choi T."/>
            <person name="Kim D."/>
            <person name="Ryu S."/>
            <person name="Kim W."/>
        </authorList>
    </citation>
    <scope>NUCLEOTIDE SEQUENCE [LARGE SCALE GENOMIC DNA]</scope>
    <source>
        <tissue evidence="2">Muscle</tissue>
    </source>
</reference>
<proteinExistence type="predicted"/>
<evidence type="ECO:0000313" key="2">
    <source>
        <dbReference type="EMBL" id="MPC92590.1"/>
    </source>
</evidence>
<sequence>MQRVASPWPPPPYLRRAGRAGRASPSSPAEVDCSTGRVRGGGRRPEAGVTSESGPRVARSGRPVDGSSCPGEVEARWLGRGRERDVGEGGGVSWGMLSCPCTAGRGPGVAPANKANKDDTSSHHISPLPHVLARSSLVHTCALTHAPPAVQARPRRAAPG</sequence>
<comment type="caution">
    <text evidence="2">The sequence shown here is derived from an EMBL/GenBank/DDBJ whole genome shotgun (WGS) entry which is preliminary data.</text>
</comment>
<feature type="compositionally biased region" description="Basic and acidic residues" evidence="1">
    <location>
        <begin position="73"/>
        <end position="87"/>
    </location>
</feature>
<gene>
    <name evidence="2" type="ORF">E2C01_087687</name>
</gene>
<protein>
    <submittedName>
        <fullName evidence="2">Uncharacterized protein</fullName>
    </submittedName>
</protein>
<organism evidence="2 3">
    <name type="scientific">Portunus trituberculatus</name>
    <name type="common">Swimming crab</name>
    <name type="synonym">Neptunus trituberculatus</name>
    <dbReference type="NCBI Taxonomy" id="210409"/>
    <lineage>
        <taxon>Eukaryota</taxon>
        <taxon>Metazoa</taxon>
        <taxon>Ecdysozoa</taxon>
        <taxon>Arthropoda</taxon>
        <taxon>Crustacea</taxon>
        <taxon>Multicrustacea</taxon>
        <taxon>Malacostraca</taxon>
        <taxon>Eumalacostraca</taxon>
        <taxon>Eucarida</taxon>
        <taxon>Decapoda</taxon>
        <taxon>Pleocyemata</taxon>
        <taxon>Brachyura</taxon>
        <taxon>Eubrachyura</taxon>
        <taxon>Portunoidea</taxon>
        <taxon>Portunidae</taxon>
        <taxon>Portuninae</taxon>
        <taxon>Portunus</taxon>
    </lineage>
</organism>